<sequence length="223" mass="24714">MMSYAGSATPQFTIELVRPCQICARATTLWCSRCRDAFYCSAEHITADWPRHKFECKPVGNIPPPSPPLPPSSQSANFIADLQSVVQALWFPPNEESFVNVNVVCNILKGEKPTSLPVLDRFLPASDMAFVTLSTGLNGLTLRCPLQIWYSPAMLRQGVPANRSIGKITHGMAERSWPGTVLVLKFAGKTMKEHVDVDTANDLPAVVDFFIDHRRWPSISNSQ</sequence>
<proteinExistence type="predicted"/>
<evidence type="ECO:0000256" key="4">
    <source>
        <dbReference type="PROSITE-ProRule" id="PRU00134"/>
    </source>
</evidence>
<reference evidence="6" key="1">
    <citation type="submission" date="2020-11" db="EMBL/GenBank/DDBJ databases">
        <authorList>
            <consortium name="DOE Joint Genome Institute"/>
            <person name="Ahrendt S."/>
            <person name="Riley R."/>
            <person name="Andreopoulos W."/>
            <person name="Labutti K."/>
            <person name="Pangilinan J."/>
            <person name="Ruiz-Duenas F.J."/>
            <person name="Barrasa J.M."/>
            <person name="Sanchez-Garcia M."/>
            <person name="Camarero S."/>
            <person name="Miyauchi S."/>
            <person name="Serrano A."/>
            <person name="Linde D."/>
            <person name="Babiker R."/>
            <person name="Drula E."/>
            <person name="Ayuso-Fernandez I."/>
            <person name="Pacheco R."/>
            <person name="Padilla G."/>
            <person name="Ferreira P."/>
            <person name="Barriuso J."/>
            <person name="Kellner H."/>
            <person name="Castanera R."/>
            <person name="Alfaro M."/>
            <person name="Ramirez L."/>
            <person name="Pisabarro A.G."/>
            <person name="Kuo A."/>
            <person name="Tritt A."/>
            <person name="Lipzen A."/>
            <person name="He G."/>
            <person name="Yan M."/>
            <person name="Ng V."/>
            <person name="Cullen D."/>
            <person name="Martin F."/>
            <person name="Rosso M.-N."/>
            <person name="Henrissat B."/>
            <person name="Hibbett D."/>
            <person name="Martinez A.T."/>
            <person name="Grigoriev I.V."/>
        </authorList>
    </citation>
    <scope>NUCLEOTIDE SEQUENCE</scope>
    <source>
        <strain evidence="6">CBS 506.95</strain>
    </source>
</reference>
<evidence type="ECO:0000256" key="3">
    <source>
        <dbReference type="ARBA" id="ARBA00022833"/>
    </source>
</evidence>
<keyword evidence="7" id="KW-1185">Reference proteome</keyword>
<name>A0A9P6EJP5_9AGAR</name>
<dbReference type="Proteomes" id="UP000807306">
    <property type="component" value="Unassembled WGS sequence"/>
</dbReference>
<protein>
    <recommendedName>
        <fullName evidence="5">MYND-type domain-containing protein</fullName>
    </recommendedName>
</protein>
<dbReference type="PROSITE" id="PS01360">
    <property type="entry name" value="ZF_MYND_1"/>
    <property type="match status" value="1"/>
</dbReference>
<evidence type="ECO:0000259" key="5">
    <source>
        <dbReference type="PROSITE" id="PS50865"/>
    </source>
</evidence>
<feature type="domain" description="MYND-type" evidence="5">
    <location>
        <begin position="20"/>
        <end position="56"/>
    </location>
</feature>
<dbReference type="AlphaFoldDB" id="A0A9P6EJP5"/>
<dbReference type="Pfam" id="PF01753">
    <property type="entry name" value="zf-MYND"/>
    <property type="match status" value="1"/>
</dbReference>
<dbReference type="Gene3D" id="6.10.140.2220">
    <property type="match status" value="1"/>
</dbReference>
<keyword evidence="3" id="KW-0862">Zinc</keyword>
<dbReference type="EMBL" id="MU157842">
    <property type="protein sequence ID" value="KAF9530125.1"/>
    <property type="molecule type" value="Genomic_DNA"/>
</dbReference>
<dbReference type="OrthoDB" id="437457at2759"/>
<gene>
    <name evidence="6" type="ORF">CPB83DRAFT_851604</name>
</gene>
<accession>A0A9P6EJP5</accession>
<dbReference type="GO" id="GO:0008270">
    <property type="term" value="F:zinc ion binding"/>
    <property type="evidence" value="ECO:0007669"/>
    <property type="project" value="UniProtKB-KW"/>
</dbReference>
<dbReference type="PROSITE" id="PS50865">
    <property type="entry name" value="ZF_MYND_2"/>
    <property type="match status" value="1"/>
</dbReference>
<evidence type="ECO:0000313" key="7">
    <source>
        <dbReference type="Proteomes" id="UP000807306"/>
    </source>
</evidence>
<evidence type="ECO:0000256" key="1">
    <source>
        <dbReference type="ARBA" id="ARBA00022723"/>
    </source>
</evidence>
<evidence type="ECO:0000313" key="6">
    <source>
        <dbReference type="EMBL" id="KAF9530125.1"/>
    </source>
</evidence>
<comment type="caution">
    <text evidence="6">The sequence shown here is derived from an EMBL/GenBank/DDBJ whole genome shotgun (WGS) entry which is preliminary data.</text>
</comment>
<organism evidence="6 7">
    <name type="scientific">Crepidotus variabilis</name>
    <dbReference type="NCBI Taxonomy" id="179855"/>
    <lineage>
        <taxon>Eukaryota</taxon>
        <taxon>Fungi</taxon>
        <taxon>Dikarya</taxon>
        <taxon>Basidiomycota</taxon>
        <taxon>Agaricomycotina</taxon>
        <taxon>Agaricomycetes</taxon>
        <taxon>Agaricomycetidae</taxon>
        <taxon>Agaricales</taxon>
        <taxon>Agaricineae</taxon>
        <taxon>Crepidotaceae</taxon>
        <taxon>Crepidotus</taxon>
    </lineage>
</organism>
<keyword evidence="2 4" id="KW-0863">Zinc-finger</keyword>
<evidence type="ECO:0000256" key="2">
    <source>
        <dbReference type="ARBA" id="ARBA00022771"/>
    </source>
</evidence>
<dbReference type="SUPFAM" id="SSF144232">
    <property type="entry name" value="HIT/MYND zinc finger-like"/>
    <property type="match status" value="1"/>
</dbReference>
<dbReference type="InterPro" id="IPR002893">
    <property type="entry name" value="Znf_MYND"/>
</dbReference>
<keyword evidence="1" id="KW-0479">Metal-binding</keyword>